<sequence>MGEVNSEYTVSKRDWICTCLFMITRLLPCRHVFYLRKTSGKETVIMTHLLNKRWMLNSVWSAMESSSDISDEAVLTPYEVKKVLVGTKKPCDSNRKYREALFIASEICDTMSELGMLAYRAAMEYLQVVAHRFKKGEFHDPF</sequence>
<keyword evidence="1" id="KW-0479">Metal-binding</keyword>
<dbReference type="AlphaFoldDB" id="W2M3C7"/>
<gene>
    <name evidence="3" type="ORF">L914_21455</name>
</gene>
<dbReference type="InterPro" id="IPR007527">
    <property type="entry name" value="Znf_SWIM"/>
</dbReference>
<evidence type="ECO:0000256" key="1">
    <source>
        <dbReference type="PROSITE-ProRule" id="PRU00325"/>
    </source>
</evidence>
<protein>
    <recommendedName>
        <fullName evidence="2">SWIM-type domain-containing protein</fullName>
    </recommendedName>
</protein>
<dbReference type="Proteomes" id="UP000054532">
    <property type="component" value="Unassembled WGS sequence"/>
</dbReference>
<evidence type="ECO:0000313" key="3">
    <source>
        <dbReference type="EMBL" id="ETM30871.1"/>
    </source>
</evidence>
<accession>W2M3C7</accession>
<organism evidence="3">
    <name type="scientific">Phytophthora nicotianae</name>
    <name type="common">Potato buckeye rot agent</name>
    <name type="synonym">Phytophthora parasitica</name>
    <dbReference type="NCBI Taxonomy" id="4792"/>
    <lineage>
        <taxon>Eukaryota</taxon>
        <taxon>Sar</taxon>
        <taxon>Stramenopiles</taxon>
        <taxon>Oomycota</taxon>
        <taxon>Peronosporomycetes</taxon>
        <taxon>Peronosporales</taxon>
        <taxon>Peronosporaceae</taxon>
        <taxon>Phytophthora</taxon>
    </lineage>
</organism>
<evidence type="ECO:0000259" key="2">
    <source>
        <dbReference type="PROSITE" id="PS50966"/>
    </source>
</evidence>
<dbReference type="PROSITE" id="PS50966">
    <property type="entry name" value="ZF_SWIM"/>
    <property type="match status" value="1"/>
</dbReference>
<reference evidence="3" key="1">
    <citation type="submission" date="2013-11" db="EMBL/GenBank/DDBJ databases">
        <title>The Genome Sequence of Phytophthora parasitica IAC_01/95.</title>
        <authorList>
            <consortium name="The Broad Institute Genomics Platform"/>
            <person name="Russ C."/>
            <person name="Tyler B."/>
            <person name="Panabieres F."/>
            <person name="Shan W."/>
            <person name="Tripathy S."/>
            <person name="Grunwald N."/>
            <person name="Machado M."/>
            <person name="Johnson C.S."/>
            <person name="Arredondo F."/>
            <person name="Hong C."/>
            <person name="Coffey M."/>
            <person name="Young S.K."/>
            <person name="Zeng Q."/>
            <person name="Gargeya S."/>
            <person name="Fitzgerald M."/>
            <person name="Abouelleil A."/>
            <person name="Alvarado L."/>
            <person name="Chapman S.B."/>
            <person name="Gainer-Dewar J."/>
            <person name="Goldberg J."/>
            <person name="Griggs A."/>
            <person name="Gujja S."/>
            <person name="Hansen M."/>
            <person name="Howarth C."/>
            <person name="Imamovic A."/>
            <person name="Ireland A."/>
            <person name="Larimer J."/>
            <person name="McCowan C."/>
            <person name="Murphy C."/>
            <person name="Pearson M."/>
            <person name="Poon T.W."/>
            <person name="Priest M."/>
            <person name="Roberts A."/>
            <person name="Saif S."/>
            <person name="Shea T."/>
            <person name="Sykes S."/>
            <person name="Wortman J."/>
            <person name="Nusbaum C."/>
            <person name="Birren B."/>
        </authorList>
    </citation>
    <scope>NUCLEOTIDE SEQUENCE [LARGE SCALE GENOMIC DNA]</scope>
    <source>
        <strain evidence="3">IAC_01/95</strain>
    </source>
</reference>
<dbReference type="EMBL" id="KI696713">
    <property type="protein sequence ID" value="ETM30871.1"/>
    <property type="molecule type" value="Genomic_DNA"/>
</dbReference>
<proteinExistence type="predicted"/>
<keyword evidence="1" id="KW-0863">Zinc-finger</keyword>
<dbReference type="GO" id="GO:0008270">
    <property type="term" value="F:zinc ion binding"/>
    <property type="evidence" value="ECO:0007669"/>
    <property type="project" value="UniProtKB-KW"/>
</dbReference>
<keyword evidence="1" id="KW-0862">Zinc</keyword>
<name>W2M3C7_PHYNI</name>
<feature type="domain" description="SWIM-type" evidence="2">
    <location>
        <begin position="8"/>
        <end position="40"/>
    </location>
</feature>